<reference evidence="2 3" key="1">
    <citation type="journal article" date="2018" name="PLoS Genet.">
        <title>Repeat elements organise 3D genome structure and mediate transcription in the filamentous fungus Epichloe festucae.</title>
        <authorList>
            <person name="Winter D.J."/>
            <person name="Ganley A.R.D."/>
            <person name="Young C.A."/>
            <person name="Liachko I."/>
            <person name="Schardl C.L."/>
            <person name="Dupont P.Y."/>
            <person name="Berry D."/>
            <person name="Ram A."/>
            <person name="Scott B."/>
            <person name="Cox M.P."/>
        </authorList>
    </citation>
    <scope>NUCLEOTIDE SEQUENCE [LARGE SCALE GENOMIC DNA]</scope>
    <source>
        <strain evidence="2 3">Fl1</strain>
    </source>
</reference>
<evidence type="ECO:0000313" key="3">
    <source>
        <dbReference type="Proteomes" id="UP000594364"/>
    </source>
</evidence>
<feature type="compositionally biased region" description="Gly residues" evidence="1">
    <location>
        <begin position="265"/>
        <end position="280"/>
    </location>
</feature>
<keyword evidence="3" id="KW-1185">Reference proteome</keyword>
<proteinExistence type="predicted"/>
<evidence type="ECO:0000256" key="1">
    <source>
        <dbReference type="SAM" id="MobiDB-lite"/>
    </source>
</evidence>
<sequence length="467" mass="47501">MLDCVAHSFFQGRCLNTACSIRSILDGTALILAIANLGILRLARTFALTGLATLASAHMKMANPVPFNQAKLNNGPLEPNGSNFPCKFGDAYAYATDASNVYAQGSTQKLEFIGQAVHGGGSCQVSVTTDVQPTKKSVWKVIKSIEGGCPAKNMDGNAGNNADAKNPFTYDFTIPKELASGNYTLAWTWFNRIGNREMYMNCAPLTVTGSGGSQSFVDGLPDMFVANVGNGCGTVDSKDVKFPNPGKDVDNFGAAGNAAAPTGGCQAGNGGSGGGSGSGSGNPASSTSGPVSPSSQPTTHAPASQPTTAPLPDAPKDSCASSVPGGVFIQSQPSGPAQTQPQQTQPQQTQPQQTQPQQTQPQQTGPVVASASIAKPTPINGSSPAPTDGPGNSGSSPSGSFSAGMACSSEGAWNCIGGTSFQRCASGMWSAAQPVAAGTSCTPGQASQLKVAAKQKRTHRRAIRFAA</sequence>
<organism evidence="2 3">
    <name type="scientific">Epichloe festucae (strain Fl1)</name>
    <dbReference type="NCBI Taxonomy" id="877507"/>
    <lineage>
        <taxon>Eukaryota</taxon>
        <taxon>Fungi</taxon>
        <taxon>Dikarya</taxon>
        <taxon>Ascomycota</taxon>
        <taxon>Pezizomycotina</taxon>
        <taxon>Sordariomycetes</taxon>
        <taxon>Hypocreomycetidae</taxon>
        <taxon>Hypocreales</taxon>
        <taxon>Clavicipitaceae</taxon>
        <taxon>Epichloe</taxon>
    </lineage>
</organism>
<dbReference type="PANTHER" id="PTHR36182:SF2">
    <property type="entry name" value="LYTIC POLYSACCHARIDE MONOOXYGENASE"/>
    <property type="match status" value="1"/>
</dbReference>
<accession>A0A7S9PU29</accession>
<evidence type="ECO:0008006" key="4">
    <source>
        <dbReference type="Google" id="ProtNLM"/>
    </source>
</evidence>
<evidence type="ECO:0000313" key="2">
    <source>
        <dbReference type="EMBL" id="QPG96784.1"/>
    </source>
</evidence>
<feature type="compositionally biased region" description="Low complexity" evidence="1">
    <location>
        <begin position="330"/>
        <end position="366"/>
    </location>
</feature>
<name>A0A7S9PU29_EPIFF</name>
<dbReference type="Gene3D" id="2.70.50.70">
    <property type="match status" value="1"/>
</dbReference>
<feature type="compositionally biased region" description="Low complexity" evidence="1">
    <location>
        <begin position="389"/>
        <end position="404"/>
    </location>
</feature>
<dbReference type="Proteomes" id="UP000594364">
    <property type="component" value="Chromosome 2"/>
</dbReference>
<dbReference type="PANTHER" id="PTHR36182">
    <property type="entry name" value="PROTEIN, PUTATIVE (AFU_ORTHOLOGUE AFUA_6G10930)-RELATED"/>
    <property type="match status" value="1"/>
</dbReference>
<feature type="compositionally biased region" description="Low complexity" evidence="1">
    <location>
        <begin position="281"/>
        <end position="299"/>
    </location>
</feature>
<dbReference type="OrthoDB" id="2342176at2759"/>
<gene>
    <name evidence="2" type="ORF">C2857_005250</name>
</gene>
<protein>
    <recommendedName>
        <fullName evidence="4">Lytic polysaccharide monooxygenase</fullName>
    </recommendedName>
</protein>
<feature type="region of interest" description="Disordered" evidence="1">
    <location>
        <begin position="265"/>
        <end position="404"/>
    </location>
</feature>
<dbReference type="EMBL" id="CP031386">
    <property type="protein sequence ID" value="QPG96784.1"/>
    <property type="molecule type" value="Genomic_DNA"/>
</dbReference>
<dbReference type="AlphaFoldDB" id="A0A7S9PU29"/>